<evidence type="ECO:0000256" key="3">
    <source>
        <dbReference type="ARBA" id="ARBA00023122"/>
    </source>
</evidence>
<feature type="site" description="Catalytically relevant" evidence="6">
    <location>
        <position position="95"/>
    </location>
</feature>
<evidence type="ECO:0000256" key="2">
    <source>
        <dbReference type="ARBA" id="ARBA00022737"/>
    </source>
</evidence>
<evidence type="ECO:0000256" key="1">
    <source>
        <dbReference type="ARBA" id="ARBA00008165"/>
    </source>
</evidence>
<feature type="binding site" evidence="5">
    <location>
        <position position="118"/>
    </location>
    <ligand>
        <name>Zn(2+)</name>
        <dbReference type="ChEBI" id="CHEBI:29105"/>
    </ligand>
</feature>
<dbReference type="PROSITE" id="PS51464">
    <property type="entry name" value="SIS"/>
    <property type="match status" value="1"/>
</dbReference>
<evidence type="ECO:0000256" key="7">
    <source>
        <dbReference type="PROSITE-ProRule" id="PRU00703"/>
    </source>
</evidence>
<dbReference type="FunFam" id="3.40.50.10490:FF:000011">
    <property type="entry name" value="Arabinose 5-phosphate isomerase"/>
    <property type="match status" value="1"/>
</dbReference>
<comment type="catalytic activity">
    <reaction evidence="4">
        <text>D-arabinose 5-phosphate = D-ribulose 5-phosphate</text>
        <dbReference type="Rhea" id="RHEA:23104"/>
        <dbReference type="ChEBI" id="CHEBI:57693"/>
        <dbReference type="ChEBI" id="CHEBI:58121"/>
        <dbReference type="EC" id="5.3.1.13"/>
    </reaction>
</comment>
<dbReference type="InterPro" id="IPR035474">
    <property type="entry name" value="SIS_Kpsf"/>
</dbReference>
<dbReference type="PANTHER" id="PTHR42745:SF1">
    <property type="entry name" value="ARABINOSE 5-PHOSPHATE ISOMERASE KDSD"/>
    <property type="match status" value="1"/>
</dbReference>
<reference evidence="10 11" key="1">
    <citation type="submission" date="2019-03" db="EMBL/GenBank/DDBJ databases">
        <title>Genomic Encyclopedia of Type Strains, Phase IV (KMG-IV): sequencing the most valuable type-strain genomes for metagenomic binning, comparative biology and taxonomic classification.</title>
        <authorList>
            <person name="Goeker M."/>
        </authorList>
    </citation>
    <scope>NUCLEOTIDE SEQUENCE [LARGE SCALE GENOMIC DNA]</scope>
    <source>
        <strain evidence="10 11">DSM 21667</strain>
    </source>
</reference>
<evidence type="ECO:0000313" key="10">
    <source>
        <dbReference type="EMBL" id="TDR45813.1"/>
    </source>
</evidence>
<dbReference type="PROSITE" id="PS51371">
    <property type="entry name" value="CBS"/>
    <property type="match status" value="2"/>
</dbReference>
<dbReference type="InterPro" id="IPR000644">
    <property type="entry name" value="CBS_dom"/>
</dbReference>
<proteinExistence type="inferred from homology"/>
<keyword evidence="5" id="KW-0479">Metal-binding</keyword>
<dbReference type="CDD" id="cd05014">
    <property type="entry name" value="SIS_Kpsf"/>
    <property type="match status" value="1"/>
</dbReference>
<evidence type="ECO:0000259" key="9">
    <source>
        <dbReference type="PROSITE" id="PS51464"/>
    </source>
</evidence>
<feature type="domain" description="SIS" evidence="9">
    <location>
        <begin position="77"/>
        <end position="220"/>
    </location>
</feature>
<evidence type="ECO:0000259" key="8">
    <source>
        <dbReference type="PROSITE" id="PS51371"/>
    </source>
</evidence>
<dbReference type="PANTHER" id="PTHR42745">
    <property type="match status" value="1"/>
</dbReference>
<dbReference type="InterPro" id="IPR004800">
    <property type="entry name" value="KdsD/KpsF-type"/>
</dbReference>
<dbReference type="InterPro" id="IPR046348">
    <property type="entry name" value="SIS_dom_sf"/>
</dbReference>
<feature type="domain" description="CBS" evidence="8">
    <location>
        <begin position="246"/>
        <end position="305"/>
    </location>
</feature>
<dbReference type="EMBL" id="SNZH01000004">
    <property type="protein sequence ID" value="TDR45813.1"/>
    <property type="molecule type" value="Genomic_DNA"/>
</dbReference>
<dbReference type="GO" id="GO:0046872">
    <property type="term" value="F:metal ion binding"/>
    <property type="evidence" value="ECO:0007669"/>
    <property type="project" value="UniProtKB-KW"/>
</dbReference>
<comment type="similarity">
    <text evidence="1 4">Belongs to the SIS family. GutQ/KpsF subfamily.</text>
</comment>
<dbReference type="Pfam" id="PF01380">
    <property type="entry name" value="SIS"/>
    <property type="match status" value="1"/>
</dbReference>
<feature type="site" description="Catalytically relevant" evidence="6">
    <location>
        <position position="188"/>
    </location>
</feature>
<dbReference type="SMART" id="SM00116">
    <property type="entry name" value="CBS"/>
    <property type="match status" value="2"/>
</dbReference>
<dbReference type="EC" id="5.3.1.13" evidence="4"/>
<name>A0A4R6Z2J8_9GAMM</name>
<gene>
    <name evidence="10" type="ORF">DFR29_104243</name>
</gene>
<sequence>MLPKIRWRQNVAHDRPVSLLHPALLMNAQILPLISSAAAHPPLNTAALVQSALQVVETEARAIELLKSRIDENFLRACQLMFDCSGRVVVSGMGKSGHIARKIAATLASTGTPAFFVHPGEASHGDLGMITQKDVVLALSNSGETDELLTILPLIRRQGIPLIAMSGNDSSSLARLADVHLDVSVPTEACPLGLAPTASTTAALVMGDALAVALLEARGFTADDFARSHPAGSLGRRLLMHISDVMHTGEQVPKVGVESSLSEALVEMSRKGLGMTAVVDAQDKLLGVFTDGDLRRALDDHAIDLRSAPLARLMTTKAKTITPDKLAVEAARLMEDFTIHALLVVDHSNKLVGALNIHDLLRARVV</sequence>
<dbReference type="PIRSF" id="PIRSF004692">
    <property type="entry name" value="KdsD_KpsF"/>
    <property type="match status" value="1"/>
</dbReference>
<keyword evidence="4 10" id="KW-0413">Isomerase</keyword>
<keyword evidence="5" id="KW-0862">Zinc</keyword>
<organism evidence="10 11">
    <name type="scientific">Tahibacter aquaticus</name>
    <dbReference type="NCBI Taxonomy" id="520092"/>
    <lineage>
        <taxon>Bacteria</taxon>
        <taxon>Pseudomonadati</taxon>
        <taxon>Pseudomonadota</taxon>
        <taxon>Gammaproteobacteria</taxon>
        <taxon>Lysobacterales</taxon>
        <taxon>Rhodanobacteraceae</taxon>
        <taxon>Tahibacter</taxon>
    </lineage>
</organism>
<feature type="domain" description="CBS" evidence="8">
    <location>
        <begin position="314"/>
        <end position="366"/>
    </location>
</feature>
<dbReference type="SUPFAM" id="SSF53697">
    <property type="entry name" value="SIS domain"/>
    <property type="match status" value="1"/>
</dbReference>
<dbReference type="GO" id="GO:1901135">
    <property type="term" value="P:carbohydrate derivative metabolic process"/>
    <property type="evidence" value="ECO:0007669"/>
    <property type="project" value="InterPro"/>
</dbReference>
<evidence type="ECO:0000256" key="5">
    <source>
        <dbReference type="PIRSR" id="PIRSR004692-2"/>
    </source>
</evidence>
<evidence type="ECO:0000256" key="6">
    <source>
        <dbReference type="PIRSR" id="PIRSR004692-3"/>
    </source>
</evidence>
<dbReference type="InterPro" id="IPR001347">
    <property type="entry name" value="SIS_dom"/>
</dbReference>
<dbReference type="AlphaFoldDB" id="A0A4R6Z2J8"/>
<keyword evidence="2" id="KW-0677">Repeat</keyword>
<dbReference type="CDD" id="cd04604">
    <property type="entry name" value="CBS_pair_SIS_assoc"/>
    <property type="match status" value="1"/>
</dbReference>
<protein>
    <recommendedName>
        <fullName evidence="4">Arabinose 5-phosphate isomerase</fullName>
        <shortName evidence="4">API</shortName>
        <ecNumber evidence="4">5.3.1.13</ecNumber>
    </recommendedName>
</protein>
<dbReference type="Pfam" id="PF00571">
    <property type="entry name" value="CBS"/>
    <property type="match status" value="2"/>
</dbReference>
<dbReference type="Proteomes" id="UP000295293">
    <property type="component" value="Unassembled WGS sequence"/>
</dbReference>
<feature type="site" description="Catalytically relevant" evidence="6">
    <location>
        <position position="147"/>
    </location>
</feature>
<accession>A0A4R6Z2J8</accession>
<dbReference type="GO" id="GO:0019146">
    <property type="term" value="F:arabinose-5-phosphate isomerase activity"/>
    <property type="evidence" value="ECO:0007669"/>
    <property type="project" value="UniProtKB-EC"/>
</dbReference>
<comment type="caution">
    <text evidence="10">The sequence shown here is derived from an EMBL/GenBank/DDBJ whole genome shotgun (WGS) entry which is preliminary data.</text>
</comment>
<feature type="site" description="Catalytically relevant" evidence="6">
    <location>
        <position position="229"/>
    </location>
</feature>
<dbReference type="GO" id="GO:0097367">
    <property type="term" value="F:carbohydrate derivative binding"/>
    <property type="evidence" value="ECO:0007669"/>
    <property type="project" value="InterPro"/>
</dbReference>
<keyword evidence="3 7" id="KW-0129">CBS domain</keyword>
<keyword evidence="11" id="KW-1185">Reference proteome</keyword>
<dbReference type="NCBIfam" id="TIGR00393">
    <property type="entry name" value="kpsF"/>
    <property type="match status" value="1"/>
</dbReference>
<dbReference type="InterPro" id="IPR050986">
    <property type="entry name" value="GutQ/KpsF_isomerases"/>
</dbReference>
<dbReference type="InterPro" id="IPR046342">
    <property type="entry name" value="CBS_dom_sf"/>
</dbReference>
<dbReference type="Gene3D" id="3.10.580.10">
    <property type="entry name" value="CBS-domain"/>
    <property type="match status" value="1"/>
</dbReference>
<evidence type="ECO:0000313" key="11">
    <source>
        <dbReference type="Proteomes" id="UP000295293"/>
    </source>
</evidence>
<evidence type="ECO:0000256" key="4">
    <source>
        <dbReference type="PIRNR" id="PIRNR004692"/>
    </source>
</evidence>
<dbReference type="Gene3D" id="3.40.50.10490">
    <property type="entry name" value="Glucose-6-phosphate isomerase like protein, domain 1"/>
    <property type="match status" value="1"/>
</dbReference>
<dbReference type="GO" id="GO:0005975">
    <property type="term" value="P:carbohydrate metabolic process"/>
    <property type="evidence" value="ECO:0007669"/>
    <property type="project" value="InterPro"/>
</dbReference>